<organism evidence="1">
    <name type="scientific">Mycobacterium kansasii</name>
    <dbReference type="NCBI Taxonomy" id="1768"/>
    <lineage>
        <taxon>Bacteria</taxon>
        <taxon>Bacillati</taxon>
        <taxon>Actinomycetota</taxon>
        <taxon>Actinomycetes</taxon>
        <taxon>Mycobacteriales</taxon>
        <taxon>Mycobacteriaceae</taxon>
        <taxon>Mycobacterium</taxon>
    </lineage>
</organism>
<evidence type="ECO:0000313" key="1">
    <source>
        <dbReference type="EMBL" id="VTP01385.1"/>
    </source>
</evidence>
<accession>A0A653EV24</accession>
<dbReference type="AlphaFoldDB" id="A0A653EV24"/>
<proteinExistence type="predicted"/>
<name>A0A653EV24_MYCKA</name>
<dbReference type="EMBL" id="LR589309">
    <property type="protein sequence ID" value="VTP01385.1"/>
    <property type="molecule type" value="Genomic_DNA"/>
</dbReference>
<sequence length="59" mass="6092">MSAYWLLSCNDVGTATLRRTPAQVVGLDGDGAGGGRMSVAVRRIRSPQLGLDGGTDVDT</sequence>
<protein>
    <submittedName>
        <fullName evidence="1">Uncharacterized protein</fullName>
    </submittedName>
</protein>
<reference evidence="1" key="1">
    <citation type="submission" date="2019-05" db="EMBL/GenBank/DDBJ databases">
        <authorList>
            <person name="Naeem R."/>
            <person name="Antony C."/>
            <person name="Guan Q."/>
        </authorList>
    </citation>
    <scope>NUCLEOTIDE SEQUENCE</scope>
    <source>
        <strain evidence="1">3</strain>
    </source>
</reference>
<gene>
    <name evidence="1" type="ORF">BIN_B_02941</name>
</gene>